<organism evidence="3 4">
    <name type="scientific">Paenibacillus aceti</name>
    <dbReference type="NCBI Taxonomy" id="1820010"/>
    <lineage>
        <taxon>Bacteria</taxon>
        <taxon>Bacillati</taxon>
        <taxon>Bacillota</taxon>
        <taxon>Bacilli</taxon>
        <taxon>Bacillales</taxon>
        <taxon>Paenibacillaceae</taxon>
        <taxon>Paenibacillus</taxon>
    </lineage>
</organism>
<protein>
    <submittedName>
        <fullName evidence="3">Multidrug MFS transporter</fullName>
    </submittedName>
</protein>
<comment type="caution">
    <text evidence="3">The sequence shown here is derived from an EMBL/GenBank/DDBJ whole genome shotgun (WGS) entry which is preliminary data.</text>
</comment>
<keyword evidence="1" id="KW-0812">Transmembrane</keyword>
<dbReference type="InterPro" id="IPR014729">
    <property type="entry name" value="Rossmann-like_a/b/a_fold"/>
</dbReference>
<evidence type="ECO:0000256" key="1">
    <source>
        <dbReference type="SAM" id="Phobius"/>
    </source>
</evidence>
<gene>
    <name evidence="3" type="ORF">GCM10010913_38810</name>
</gene>
<feature type="domain" description="DUF218" evidence="2">
    <location>
        <begin position="64"/>
        <end position="207"/>
    </location>
</feature>
<dbReference type="Gene3D" id="3.40.50.620">
    <property type="entry name" value="HUPs"/>
    <property type="match status" value="1"/>
</dbReference>
<dbReference type="CDD" id="cd06259">
    <property type="entry name" value="YdcF-like"/>
    <property type="match status" value="1"/>
</dbReference>
<keyword evidence="1" id="KW-0472">Membrane</keyword>
<sequence length="224" mass="25070">MAQYRASSPYLGSRRRRSRKFVWMLRIGVTCILLGVLWSVYALAQIGSVYRNTAATAVASEPADVGIILGAAMWGDKPSPGLRERLEQGLADYKAGRFHSFILTGGLDKPGNPYTEAEGMAIYLEQHGVPKEALLLENKATSTLENLKFSQEIMKDKEFTTAVIITHTFHGNRSYEIAEALDYSNPRLSLTETQVLKRVPTIVREILAYTKWKIDYALLALGWK</sequence>
<keyword evidence="1" id="KW-1133">Transmembrane helix</keyword>
<evidence type="ECO:0000313" key="3">
    <source>
        <dbReference type="EMBL" id="GGG13238.1"/>
    </source>
</evidence>
<dbReference type="EMBL" id="BMIW01000035">
    <property type="protein sequence ID" value="GGG13238.1"/>
    <property type="molecule type" value="Genomic_DNA"/>
</dbReference>
<keyword evidence="4" id="KW-1185">Reference proteome</keyword>
<dbReference type="PANTHER" id="PTHR30336">
    <property type="entry name" value="INNER MEMBRANE PROTEIN, PROBABLE PERMEASE"/>
    <property type="match status" value="1"/>
</dbReference>
<dbReference type="InterPro" id="IPR051599">
    <property type="entry name" value="Cell_Envelope_Assoc"/>
</dbReference>
<dbReference type="PANTHER" id="PTHR30336:SF20">
    <property type="entry name" value="DUF218 DOMAIN-CONTAINING PROTEIN"/>
    <property type="match status" value="1"/>
</dbReference>
<feature type="transmembrane region" description="Helical" evidence="1">
    <location>
        <begin position="21"/>
        <end position="44"/>
    </location>
</feature>
<reference evidence="4" key="1">
    <citation type="journal article" date="2019" name="Int. J. Syst. Evol. Microbiol.">
        <title>The Global Catalogue of Microorganisms (GCM) 10K type strain sequencing project: providing services to taxonomists for standard genome sequencing and annotation.</title>
        <authorList>
            <consortium name="The Broad Institute Genomics Platform"/>
            <consortium name="The Broad Institute Genome Sequencing Center for Infectious Disease"/>
            <person name="Wu L."/>
            <person name="Ma J."/>
        </authorList>
    </citation>
    <scope>NUCLEOTIDE SEQUENCE [LARGE SCALE GENOMIC DNA]</scope>
    <source>
        <strain evidence="4">CGMCC 1.15420</strain>
    </source>
</reference>
<dbReference type="Proteomes" id="UP000608420">
    <property type="component" value="Unassembled WGS sequence"/>
</dbReference>
<proteinExistence type="predicted"/>
<accession>A0ABQ1W4E2</accession>
<dbReference type="InterPro" id="IPR003848">
    <property type="entry name" value="DUF218"/>
</dbReference>
<evidence type="ECO:0000259" key="2">
    <source>
        <dbReference type="Pfam" id="PF02698"/>
    </source>
</evidence>
<dbReference type="Pfam" id="PF02698">
    <property type="entry name" value="DUF218"/>
    <property type="match status" value="1"/>
</dbReference>
<name>A0ABQ1W4E2_9BACL</name>
<evidence type="ECO:0000313" key="4">
    <source>
        <dbReference type="Proteomes" id="UP000608420"/>
    </source>
</evidence>
<dbReference type="RefSeq" id="WP_120462154.1">
    <property type="nucleotide sequence ID" value="NZ_BMIW01000035.1"/>
</dbReference>